<dbReference type="HOGENOM" id="CLU_002513_3_1_2"/>
<dbReference type="InterPro" id="IPR014001">
    <property type="entry name" value="Helicase_ATP-bd"/>
</dbReference>
<dbReference type="Proteomes" id="UP000004348">
    <property type="component" value="Chromosome"/>
</dbReference>
<accession>F3KJH3</accession>
<name>F3KJH3_9ARCH</name>
<dbReference type="PROSITE" id="PS51194">
    <property type="entry name" value="HELICASE_CTER"/>
    <property type="match status" value="1"/>
</dbReference>
<dbReference type="InterPro" id="IPR001650">
    <property type="entry name" value="Helicase_C-like"/>
</dbReference>
<evidence type="ECO:0000256" key="2">
    <source>
        <dbReference type="ARBA" id="ARBA00022801"/>
    </source>
</evidence>
<dbReference type="Gene3D" id="1.20.1320.20">
    <property type="entry name" value="hef helicase domain"/>
    <property type="match status" value="1"/>
</dbReference>
<sequence length="505" mass="56778">MALALEYIEKKYIQKNSIEKRDYQVNLANQAIQENCIVVLPTGLGKTAIALQVIAEYLSRGSGGVLFLAPTRVLVNQHYDFLKKNLTLDDISLITGEDSIQKRTKLWNGSVICATPEITKNDLDRDIVSPNQFSLVIYDEVHRTVGDYAYSGIAERFASSNSRILGMTATLPSEKDKATELLTKLRISSVAERSEDSPDVKPYTQETNTEWISVELPPEMKAIQTLLKLSLDERYDILRKNGIKLAEQQSLSALLRIRQFVLTQNRRSAKPLFTAIRIHYALNILEAHGITSFLKFCDRAKIKKGAGVKELFEVDPNFTRAIHLAKDAQSKGIEHSKILKLKEIIESVPGKALIFTSYRDSVDVIFNKLTEMGISAAILIGKSGDTGLKQKKQIETVQNFRDGLFRVLVATRVGEEGLDISEVNQVIFYDNVPSSIRFVQRRGRTGRKDTGKLVVLIAKNTIDETYYWIGKRKMTAAKSMGEKMTKVLQKNQDIELQKTGLDAFL</sequence>
<evidence type="ECO:0000259" key="5">
    <source>
        <dbReference type="PROSITE" id="PS51192"/>
    </source>
</evidence>
<dbReference type="GO" id="GO:0016787">
    <property type="term" value="F:hydrolase activity"/>
    <property type="evidence" value="ECO:0007669"/>
    <property type="project" value="UniProtKB-KW"/>
</dbReference>
<organism evidence="7">
    <name type="scientific">Candidatus Nitrosarchaeum limnium SFB1</name>
    <dbReference type="NCBI Taxonomy" id="886738"/>
    <lineage>
        <taxon>Archaea</taxon>
        <taxon>Nitrososphaerota</taxon>
        <taxon>Nitrososphaeria</taxon>
        <taxon>Nitrosopumilales</taxon>
        <taxon>Nitrosopumilaceae</taxon>
        <taxon>Nitrosarchaeum</taxon>
    </lineage>
</organism>
<keyword evidence="3 7" id="KW-0347">Helicase</keyword>
<dbReference type="PANTHER" id="PTHR14025">
    <property type="entry name" value="FANCONI ANEMIA GROUP M FANCM FAMILY MEMBER"/>
    <property type="match status" value="1"/>
</dbReference>
<keyword evidence="1" id="KW-0547">Nucleotide-binding</keyword>
<evidence type="ECO:0000313" key="7">
    <source>
        <dbReference type="EMBL" id="EGG42450.1"/>
    </source>
</evidence>
<dbReference type="PROSITE" id="PS51192">
    <property type="entry name" value="HELICASE_ATP_BIND_1"/>
    <property type="match status" value="1"/>
</dbReference>
<evidence type="ECO:0000256" key="1">
    <source>
        <dbReference type="ARBA" id="ARBA00022741"/>
    </source>
</evidence>
<dbReference type="SMART" id="SM00490">
    <property type="entry name" value="HELICc"/>
    <property type="match status" value="1"/>
</dbReference>
<dbReference type="STRING" id="886738.Nlim_0631"/>
<dbReference type="PANTHER" id="PTHR14025:SF20">
    <property type="entry name" value="FANCONI ANEMIA GROUP M PROTEIN"/>
    <property type="match status" value="1"/>
</dbReference>
<feature type="domain" description="Helicase ATP-binding" evidence="5">
    <location>
        <begin position="27"/>
        <end position="189"/>
    </location>
</feature>
<feature type="domain" description="Helicase C-terminal" evidence="6">
    <location>
        <begin position="340"/>
        <end position="495"/>
    </location>
</feature>
<dbReference type="SMART" id="SM00487">
    <property type="entry name" value="DEXDc"/>
    <property type="match status" value="1"/>
</dbReference>
<dbReference type="EMBL" id="AEGP01000029">
    <property type="protein sequence ID" value="EGG42450.1"/>
    <property type="molecule type" value="Genomic_DNA"/>
</dbReference>
<evidence type="ECO:0000256" key="3">
    <source>
        <dbReference type="ARBA" id="ARBA00022806"/>
    </source>
</evidence>
<protein>
    <submittedName>
        <fullName evidence="7">DEAD/DEAH box helicase domain-containing protein</fullName>
    </submittedName>
</protein>
<gene>
    <name evidence="7" type="ORF">Nlim_0631</name>
</gene>
<evidence type="ECO:0000256" key="4">
    <source>
        <dbReference type="ARBA" id="ARBA00022840"/>
    </source>
</evidence>
<dbReference type="GO" id="GO:0003676">
    <property type="term" value="F:nucleic acid binding"/>
    <property type="evidence" value="ECO:0007669"/>
    <property type="project" value="InterPro"/>
</dbReference>
<dbReference type="GO" id="GO:0140097">
    <property type="term" value="F:catalytic activity, acting on DNA"/>
    <property type="evidence" value="ECO:0007669"/>
    <property type="project" value="UniProtKB-ARBA"/>
</dbReference>
<dbReference type="InterPro" id="IPR011545">
    <property type="entry name" value="DEAD/DEAH_box_helicase_dom"/>
</dbReference>
<dbReference type="Gene3D" id="3.40.50.300">
    <property type="entry name" value="P-loop containing nucleotide triphosphate hydrolases"/>
    <property type="match status" value="2"/>
</dbReference>
<dbReference type="AlphaFoldDB" id="F3KJH3"/>
<proteinExistence type="predicted"/>
<evidence type="ECO:0000259" key="6">
    <source>
        <dbReference type="PROSITE" id="PS51194"/>
    </source>
</evidence>
<keyword evidence="2" id="KW-0378">Hydrolase</keyword>
<dbReference type="SUPFAM" id="SSF52540">
    <property type="entry name" value="P-loop containing nucleoside triphosphate hydrolases"/>
    <property type="match status" value="1"/>
</dbReference>
<reference evidence="7" key="1">
    <citation type="journal article" date="2011" name="PLoS ONE">
        <title>Genome of a low-salinity ammonia-oxidizing archaeon determined by single-cell and metagenomic analysis.</title>
        <authorList>
            <person name="Blainey P.C."/>
            <person name="Mosier A.C."/>
            <person name="Potanina A."/>
            <person name="Francis C.A."/>
            <person name="Quake S.R."/>
        </authorList>
    </citation>
    <scope>NUCLEOTIDE SEQUENCE [LARGE SCALE GENOMIC DNA]</scope>
    <source>
        <strain evidence="7">SFB1</strain>
    </source>
</reference>
<dbReference type="GO" id="GO:0005524">
    <property type="term" value="F:ATP binding"/>
    <property type="evidence" value="ECO:0007669"/>
    <property type="project" value="UniProtKB-KW"/>
</dbReference>
<dbReference type="PATRIC" id="fig|886738.10.peg.704"/>
<dbReference type="Pfam" id="PF00270">
    <property type="entry name" value="DEAD"/>
    <property type="match status" value="1"/>
</dbReference>
<dbReference type="Pfam" id="PF00271">
    <property type="entry name" value="Helicase_C"/>
    <property type="match status" value="1"/>
</dbReference>
<keyword evidence="4" id="KW-0067">ATP-binding</keyword>
<dbReference type="GO" id="GO:0004386">
    <property type="term" value="F:helicase activity"/>
    <property type="evidence" value="ECO:0007669"/>
    <property type="project" value="UniProtKB-KW"/>
</dbReference>
<comment type="caution">
    <text evidence="7">The sequence shown here is derived from an EMBL/GenBank/DDBJ whole genome shotgun (WGS) entry which is preliminary data.</text>
</comment>
<dbReference type="InterPro" id="IPR027417">
    <property type="entry name" value="P-loop_NTPase"/>
</dbReference>